<name>A0ABW8SGQ2_9CLOT</name>
<dbReference type="Pfam" id="PF13205">
    <property type="entry name" value="Big_5"/>
    <property type="match status" value="3"/>
</dbReference>
<keyword evidence="5" id="KW-1185">Reference proteome</keyword>
<protein>
    <submittedName>
        <fullName evidence="4">Phage tail domain-containing protein</fullName>
    </submittedName>
</protein>
<reference evidence="4 5" key="1">
    <citation type="submission" date="2024-11" db="EMBL/GenBank/DDBJ databases">
        <authorList>
            <person name="Heng Y.C."/>
            <person name="Lim A.C.H."/>
            <person name="Lee J.K.Y."/>
            <person name="Kittelmann S."/>
        </authorList>
    </citation>
    <scope>NUCLEOTIDE SEQUENCE [LARGE SCALE GENOMIC DNA]</scope>
    <source>
        <strain evidence="4 5">WILCCON 0269</strain>
    </source>
</reference>
<dbReference type="Proteomes" id="UP001623660">
    <property type="component" value="Unassembled WGS sequence"/>
</dbReference>
<feature type="domain" description="SbsA Ig-like" evidence="2">
    <location>
        <begin position="576"/>
        <end position="667"/>
    </location>
</feature>
<dbReference type="InterPro" id="IPR014755">
    <property type="entry name" value="Cu-Rt/internalin_Ig-like"/>
</dbReference>
<dbReference type="InterPro" id="IPR046688">
    <property type="entry name" value="DUF6558_N"/>
</dbReference>
<sequence>MIKSSLRFHYNGINSDDIGIINVNVDTNGMLQEPFIANRTLNKTRIKGRDRAYFQNIQEEGKTFELELAFSDDVIMNNAKQREVIRWLSDKNGYKELWFEEDCIMIDDMYDLTKPKRIYMATMVGASNLNHFGLKEGFCTVNFETQSPYCYSLEKGNYDYEVSESEQVDEYDTNDTGSKIYFFNHADWNILPQIKIQVGQVPGSDIYNQGIKIIGQKIDDSALGGNSEANDGFQRSYTIPVTDFSNFPVFEFYEGKKASGFFQLLGTVYYGEKFILGNKGTYEFDLGYGKPYNKLETSNILVPVTATKAHNTLVFNKNSWVDDGSTVTIGDMCFEYDSNNLCSSTNIPVDISNYVKRAEGILYLNSNLLPNQKISVGDTKYTCISGTNELIVKMTDHLLTDGSEINYLVNTDRSALVNDNVNISTKSTKNISQCLLRNITRNSSDLGIRMMKYIDKDFLMCLWDGESGEDYQQEIDNLSVNGRLVITFDDQVNESTVNNDTIQVRDTEGNQIQQTFDISSDKKVIGSTPKTAYAYDTDYYLYVSKSVKDIKGNTFKQIRKIKFHTMKEDSTIETNNYMGISTVKVFNIYSSKKIDSSTVTDSTVYVIKNGSGIHENININLIDGGKTISVNPKTRYEYGESYKLYITGVKDTDGNNILSATKIISFSIESDLNETVIDDDSFTLITNAFIDKSLKIVFDKKLSSEYINAGNTVVLENESGSNIPIYAEIDYNTNTSNILLITPVNSLSYNTVYYLYVSGAVTYADGSNIESPKKYKIITMTQEYAEGYNSSTNNVETSVVETGDLNLLHNDYNLVNTDKVIVYDFDKTIDESTVTTDNIYILDGYGNKFTNFTPQIGLAGEGIRFSPNTVWGADESYSIYITPNVKTTNKPRVFASYAPPDTNGNLGDYDNAVNIFQNMGFEVIKTNDSYTVQGNTIVDKDGNIVVFTNTDIIIGQDAGYASTDFDSPGNIKTGVTVISIPHNITTYGAHVICGKDRIETKQRMQEWADEIKNSAWLQGQLYFKDTKIVTFTTKSQNEHVSIDLDNTIALDSDALLATDIPKKIVDQTAGDTIDLYEDRLDKIDFTVDSNMLVPNTVPQGAKVYAGRASDGESNPNKDDFLNAKDILQPLGYEIVDTTNMTYSQKSAIVFHDGDLVIGGELAGSKSSDFDANGNLKTTPPQADDPNDTRIERISGIPRGIVFYPARRLQGSGDDQGRIGTKKAMQDWANLIKQAQSGDSLGEGYEGNLALNGITVKYKVPTDACIYGTGADYYNGIRYLGDMGYTFVNVGLMSTSEKMAIPYKEEDLVLGGVSASDTVTTSGTTTTVTGIPSINIGKAKRIGGADRYETEKLIKDYASSLKVSGVEAGDIVKLKITIDNADNNTIIKTDSISGDEGSQSSTSSNIDENIRIEYHIVKSIKQLSRNRVYIEFEEDIRTLYYIKEIEITDLYKLYDTRTAEDYLFSDSYQIKIGDTKLQTMIDIVKAVNNTGTYGVEYSQYTFKHSIVLAQIYSDNEIQFQAIEYGSKGNIPVSLIDKLDSKNRFLTSSLEGGEDCTQDNAIKALAETILKQNDEKDRYNKDQYDVSYTSTKLTVTHKMCGEKYNNIICLANVNQQIQTPYIINNTGTGVDNGSLVNLDDYLTREKSIAKWDNNTLIDGEDPTIETCIAKLKSKITTNQPEVVASYMKNDDGTDDETGLNIEYATIGEAGNIPLNTTCVNGRLSGKKLTGGLDGLQTGEVITMSCEDETIVSSLGKDRYKNFNNNWLRIPLDGVMLRVKKGNFIITFAYREKYYI</sequence>
<comment type="caution">
    <text evidence="4">The sequence shown here is derived from an EMBL/GenBank/DDBJ whole genome shotgun (WGS) entry which is preliminary data.</text>
</comment>
<keyword evidence="1" id="KW-0732">Signal</keyword>
<organism evidence="4 5">
    <name type="scientific">Candidatus Clostridium eludens</name>
    <dbReference type="NCBI Taxonomy" id="3381663"/>
    <lineage>
        <taxon>Bacteria</taxon>
        <taxon>Bacillati</taxon>
        <taxon>Bacillota</taxon>
        <taxon>Clostridia</taxon>
        <taxon>Eubacteriales</taxon>
        <taxon>Clostridiaceae</taxon>
        <taxon>Clostridium</taxon>
    </lineage>
</organism>
<evidence type="ECO:0000259" key="2">
    <source>
        <dbReference type="Pfam" id="PF13205"/>
    </source>
</evidence>
<evidence type="ECO:0000313" key="5">
    <source>
        <dbReference type="Proteomes" id="UP001623660"/>
    </source>
</evidence>
<dbReference type="InterPro" id="IPR032812">
    <property type="entry name" value="SbsA_Ig"/>
</dbReference>
<evidence type="ECO:0000259" key="3">
    <source>
        <dbReference type="Pfam" id="PF20195"/>
    </source>
</evidence>
<gene>
    <name evidence="4" type="ORF">ACJDU8_02380</name>
</gene>
<dbReference type="RefSeq" id="WP_406790543.1">
    <property type="nucleotide sequence ID" value="NZ_JBJHZX010000002.1"/>
</dbReference>
<feature type="domain" description="SbsA Ig-like" evidence="2">
    <location>
        <begin position="476"/>
        <end position="565"/>
    </location>
</feature>
<feature type="domain" description="SbsA Ig-like" evidence="2">
    <location>
        <begin position="690"/>
        <end position="774"/>
    </location>
</feature>
<dbReference type="Pfam" id="PF20195">
    <property type="entry name" value="DUF6558"/>
    <property type="match status" value="1"/>
</dbReference>
<feature type="domain" description="DUF6558" evidence="3">
    <location>
        <begin position="7"/>
        <end position="102"/>
    </location>
</feature>
<dbReference type="Gene3D" id="2.40.30.200">
    <property type="match status" value="1"/>
</dbReference>
<accession>A0ABW8SGQ2</accession>
<dbReference type="Gene3D" id="2.60.40.1220">
    <property type="match status" value="2"/>
</dbReference>
<evidence type="ECO:0000256" key="1">
    <source>
        <dbReference type="ARBA" id="ARBA00022729"/>
    </source>
</evidence>
<dbReference type="EMBL" id="JBJHZX010000002">
    <property type="protein sequence ID" value="MFL0194423.1"/>
    <property type="molecule type" value="Genomic_DNA"/>
</dbReference>
<evidence type="ECO:0000313" key="4">
    <source>
        <dbReference type="EMBL" id="MFL0194423.1"/>
    </source>
</evidence>
<proteinExistence type="predicted"/>